<dbReference type="Proteomes" id="UP000432209">
    <property type="component" value="Unassembled WGS sequence"/>
</dbReference>
<evidence type="ECO:0008006" key="4">
    <source>
        <dbReference type="Google" id="ProtNLM"/>
    </source>
</evidence>
<keyword evidence="1" id="KW-0732">Signal</keyword>
<feature type="signal peptide" evidence="1">
    <location>
        <begin position="1"/>
        <end position="32"/>
    </location>
</feature>
<feature type="chain" id="PRO_5031012829" description="Sorbitol dehydrogenase" evidence="1">
    <location>
        <begin position="33"/>
        <end position="180"/>
    </location>
</feature>
<protein>
    <recommendedName>
        <fullName evidence="4">Sorbitol dehydrogenase</fullName>
    </recommendedName>
</protein>
<sequence length="180" mass="19009">MRFTKKGLSRRQVLATSLTLPALGSLPGFARAAGLVTLSEFHGLCGTLTGKSGLNPEISNRILTALTALDSSFPQKVGSLISAMQTYGLKDMSDFKQFAEQNANQAPVAMSIISAWYLGYTGTPAMDATPAVGHPVDDATFITYVGALMYAPTADTTVIPSYSRGHTNYWVNPPASQSAG</sequence>
<accession>A0A7X1VPR2</accession>
<dbReference type="AlphaFoldDB" id="A0A7X1VPR2"/>
<evidence type="ECO:0000313" key="3">
    <source>
        <dbReference type="Proteomes" id="UP000432209"/>
    </source>
</evidence>
<dbReference type="Pfam" id="PF12318">
    <property type="entry name" value="FAD-SLDH"/>
    <property type="match status" value="1"/>
</dbReference>
<gene>
    <name evidence="2" type="ORF">GFJ39_13135</name>
</gene>
<reference evidence="2 3" key="1">
    <citation type="submission" date="2019-10" db="EMBL/GenBank/DDBJ databases">
        <title>Gluconobacter aidae sp. nov., a novel species of acetic acid bacteria isolated in Thailand.</title>
        <authorList>
            <person name="Yukphan P."/>
            <person name="Charoenyingcharoen P."/>
            <person name="Malimas S."/>
            <person name="Muramatsu Y."/>
            <person name="Nakagawa Y."/>
            <person name="Tanasupawat S."/>
            <person name="Yamada Y."/>
        </authorList>
    </citation>
    <scope>NUCLEOTIDE SEQUENCE [LARGE SCALE GENOMIC DNA]</scope>
    <source>
        <strain evidence="2 3">AC10</strain>
    </source>
</reference>
<dbReference type="InterPro" id="IPR006311">
    <property type="entry name" value="TAT_signal"/>
</dbReference>
<comment type="caution">
    <text evidence="2">The sequence shown here is derived from an EMBL/GenBank/DDBJ whole genome shotgun (WGS) entry which is preliminary data.</text>
</comment>
<organism evidence="2 3">
    <name type="scientific">Gluconobacter aidae</name>
    <dbReference type="NCBI Taxonomy" id="2662454"/>
    <lineage>
        <taxon>Bacteria</taxon>
        <taxon>Pseudomonadati</taxon>
        <taxon>Pseudomonadota</taxon>
        <taxon>Alphaproteobacteria</taxon>
        <taxon>Acetobacterales</taxon>
        <taxon>Acetobacteraceae</taxon>
        <taxon>Gluconobacter</taxon>
    </lineage>
</organism>
<dbReference type="PROSITE" id="PS51318">
    <property type="entry name" value="TAT"/>
    <property type="match status" value="1"/>
</dbReference>
<proteinExistence type="predicted"/>
<dbReference type="EMBL" id="WIPH01000056">
    <property type="protein sequence ID" value="MQS00107.1"/>
    <property type="molecule type" value="Genomic_DNA"/>
</dbReference>
<dbReference type="InterPro" id="IPR024651">
    <property type="entry name" value="FAD-SLDH_ssu"/>
</dbReference>
<evidence type="ECO:0000313" key="2">
    <source>
        <dbReference type="EMBL" id="MQS00107.1"/>
    </source>
</evidence>
<keyword evidence="3" id="KW-1185">Reference proteome</keyword>
<name>A0A7X1VPR2_9PROT</name>
<dbReference type="RefSeq" id="WP_153431810.1">
    <property type="nucleotide sequence ID" value="NZ_WIPH01000056.1"/>
</dbReference>
<evidence type="ECO:0000256" key="1">
    <source>
        <dbReference type="SAM" id="SignalP"/>
    </source>
</evidence>